<dbReference type="PANTHER" id="PTHR30050">
    <property type="entry name" value="CHROMOSOMAL REPLICATION INITIATOR PROTEIN DNAA"/>
    <property type="match status" value="1"/>
</dbReference>
<dbReference type="PANTHER" id="PTHR30050:SF4">
    <property type="entry name" value="ATP-BINDING PROTEIN RV3427C IN INSERTION SEQUENCE-RELATED"/>
    <property type="match status" value="1"/>
</dbReference>
<dbReference type="Gene3D" id="3.40.50.300">
    <property type="entry name" value="P-loop containing nucleotide triphosphate hydrolases"/>
    <property type="match status" value="1"/>
</dbReference>
<protein>
    <submittedName>
        <fullName evidence="2">ATP-binding protein</fullName>
    </submittedName>
</protein>
<dbReference type="InterPro" id="IPR002611">
    <property type="entry name" value="IstB_ATP-bd"/>
</dbReference>
<keyword evidence="3" id="KW-1185">Reference proteome</keyword>
<dbReference type="RefSeq" id="WP_228351177.1">
    <property type="nucleotide sequence ID" value="NZ_JACEGA010000001.1"/>
</dbReference>
<dbReference type="Pfam" id="PF01695">
    <property type="entry name" value="IstB_IS21"/>
    <property type="match status" value="1"/>
</dbReference>
<dbReference type="InterPro" id="IPR003593">
    <property type="entry name" value="AAA+_ATPase"/>
</dbReference>
<dbReference type="InterPro" id="IPR027417">
    <property type="entry name" value="P-loop_NTPase"/>
</dbReference>
<dbReference type="EMBL" id="JACEGA010000001">
    <property type="protein sequence ID" value="MBB2181398.1"/>
    <property type="molecule type" value="Genomic_DNA"/>
</dbReference>
<dbReference type="SUPFAM" id="SSF52540">
    <property type="entry name" value="P-loop containing nucleoside triphosphate hydrolases"/>
    <property type="match status" value="2"/>
</dbReference>
<dbReference type="GO" id="GO:0006260">
    <property type="term" value="P:DNA replication"/>
    <property type="evidence" value="ECO:0007669"/>
    <property type="project" value="TreeGrafter"/>
</dbReference>
<accession>A0A839JVZ5</accession>
<comment type="caution">
    <text evidence="2">The sequence shown here is derived from an EMBL/GenBank/DDBJ whole genome shotgun (WGS) entry which is preliminary data.</text>
</comment>
<dbReference type="CDD" id="cd00009">
    <property type="entry name" value="AAA"/>
    <property type="match status" value="1"/>
</dbReference>
<proteinExistence type="predicted"/>
<dbReference type="NCBIfam" id="NF005304">
    <property type="entry name" value="PRK06835.1"/>
    <property type="match status" value="1"/>
</dbReference>
<sequence>MALKNDQYNQILREYDGKILQNKHELDIRRQEAFRLIPELKELEDSIISLSARSGRMALLGDDTGLKDLKENINELERKKISLLLTHGLPENYLDMQYQCEKCKDTGFIGNEKCNCFKQAIADLMYSDSNIREIIARENFNTFSFQYYSDDIIDETTGLSQLSNMQKVVAYSKSFIRHFHKKHDNLLLLGNTGVGKTFLANCIARELLNRGYTVIYLTAFRLFDILEKHKFNKEEDGSAASNQFEYILDCDLLIIDDLGTEMNNSFTNSQLYLIINERLLKQKSTLISTNLSLPNINSTYGERIFSRIVSSFSVQRIVGKDIRLHKAVHQSNSE</sequence>
<dbReference type="AlphaFoldDB" id="A0A839JVZ5"/>
<reference evidence="2 3" key="1">
    <citation type="submission" date="2020-07" db="EMBL/GenBank/DDBJ databases">
        <title>Characterization and genome sequencing of isolate MD1, a novel member within the family Lachnospiraceae.</title>
        <authorList>
            <person name="Rettenmaier R."/>
            <person name="Di Bello L."/>
            <person name="Zinser C."/>
            <person name="Scheitz K."/>
            <person name="Liebl W."/>
            <person name="Zverlov V."/>
        </authorList>
    </citation>
    <scope>NUCLEOTIDE SEQUENCE [LARGE SCALE GENOMIC DNA]</scope>
    <source>
        <strain evidence="2 3">MD1</strain>
    </source>
</reference>
<keyword evidence="2" id="KW-0067">ATP-binding</keyword>
<dbReference type="Proteomes" id="UP000574276">
    <property type="component" value="Unassembled WGS sequence"/>
</dbReference>
<gene>
    <name evidence="2" type="ORF">H0486_00620</name>
</gene>
<evidence type="ECO:0000259" key="1">
    <source>
        <dbReference type="SMART" id="SM00382"/>
    </source>
</evidence>
<evidence type="ECO:0000313" key="2">
    <source>
        <dbReference type="EMBL" id="MBB2181398.1"/>
    </source>
</evidence>
<dbReference type="SMART" id="SM00382">
    <property type="entry name" value="AAA"/>
    <property type="match status" value="1"/>
</dbReference>
<name>A0A839JVZ5_9FIRM</name>
<feature type="domain" description="AAA+ ATPase" evidence="1">
    <location>
        <begin position="182"/>
        <end position="323"/>
    </location>
</feature>
<organism evidence="2 3">
    <name type="scientific">Variimorphobacter saccharofermentans</name>
    <dbReference type="NCBI Taxonomy" id="2755051"/>
    <lineage>
        <taxon>Bacteria</taxon>
        <taxon>Bacillati</taxon>
        <taxon>Bacillota</taxon>
        <taxon>Clostridia</taxon>
        <taxon>Lachnospirales</taxon>
        <taxon>Lachnospiraceae</taxon>
        <taxon>Variimorphobacter</taxon>
    </lineage>
</organism>
<keyword evidence="2" id="KW-0547">Nucleotide-binding</keyword>
<evidence type="ECO:0000313" key="3">
    <source>
        <dbReference type="Proteomes" id="UP000574276"/>
    </source>
</evidence>
<dbReference type="GO" id="GO:0005524">
    <property type="term" value="F:ATP binding"/>
    <property type="evidence" value="ECO:0007669"/>
    <property type="project" value="UniProtKB-KW"/>
</dbReference>